<evidence type="ECO:0000313" key="2">
    <source>
        <dbReference type="EMBL" id="AHH15807.1"/>
    </source>
</evidence>
<reference evidence="2 3" key="1">
    <citation type="journal article" date="2014" name="Appl. Environ. Microbiol.">
        <title>Insights into the Microbial Degradation of Rubber and Gutta-Percha by Analysis of the Complete Genome of Nocardia nova SH22a.</title>
        <authorList>
            <person name="Luo Q."/>
            <person name="Hiessl S."/>
            <person name="Poehlein A."/>
            <person name="Daniel R."/>
            <person name="Steinbuchel A."/>
        </authorList>
    </citation>
    <scope>NUCLEOTIDE SEQUENCE [LARGE SCALE GENOMIC DNA]</scope>
    <source>
        <strain evidence="2">SH22a</strain>
    </source>
</reference>
<dbReference type="HOGENOM" id="CLU_1516382_0_0_11"/>
<dbReference type="Proteomes" id="UP000019150">
    <property type="component" value="Chromosome"/>
</dbReference>
<proteinExistence type="predicted"/>
<evidence type="ECO:0000256" key="1">
    <source>
        <dbReference type="SAM" id="MobiDB-lite"/>
    </source>
</evidence>
<dbReference type="AlphaFoldDB" id="W5T9A3"/>
<sequence length="177" mass="19605">MNPSDDANYVPGSPPPLPPGMPKYPQPTEPQPDPLEGMYEPWTRKPLYYWPILLQGDFVGYIWTSQNHDSAGLVRRLNRDDFMWMSTWPSRQTDTLAALYELVNPGGPRPSNPLVQDGMYPDGTPVDRSQGWGPLVGAPSPIHPAQFASHIGQMDDTAGLQLHSRLSPRRSADTAAT</sequence>
<gene>
    <name evidence="2" type="ORF">NONO_c10000</name>
</gene>
<dbReference type="eggNOG" id="ENOG5033YEH">
    <property type="taxonomic scope" value="Bacteria"/>
</dbReference>
<dbReference type="KEGG" id="nno:NONO_c10000"/>
<name>W5T9A3_9NOCA</name>
<accession>W5T9A3</accession>
<evidence type="ECO:0000313" key="3">
    <source>
        <dbReference type="Proteomes" id="UP000019150"/>
    </source>
</evidence>
<protein>
    <submittedName>
        <fullName evidence="2">Uncharacterized protein</fullName>
    </submittedName>
</protein>
<feature type="compositionally biased region" description="Pro residues" evidence="1">
    <location>
        <begin position="12"/>
        <end position="33"/>
    </location>
</feature>
<dbReference type="EMBL" id="CP006850">
    <property type="protein sequence ID" value="AHH15807.1"/>
    <property type="molecule type" value="Genomic_DNA"/>
</dbReference>
<dbReference type="STRING" id="1415166.NONO_c10000"/>
<organism evidence="2 3">
    <name type="scientific">Nocardia nova SH22a</name>
    <dbReference type="NCBI Taxonomy" id="1415166"/>
    <lineage>
        <taxon>Bacteria</taxon>
        <taxon>Bacillati</taxon>
        <taxon>Actinomycetota</taxon>
        <taxon>Actinomycetes</taxon>
        <taxon>Mycobacteriales</taxon>
        <taxon>Nocardiaceae</taxon>
        <taxon>Nocardia</taxon>
    </lineage>
</organism>
<feature type="region of interest" description="Disordered" evidence="1">
    <location>
        <begin position="1"/>
        <end position="38"/>
    </location>
</feature>
<keyword evidence="3" id="KW-1185">Reference proteome</keyword>